<proteinExistence type="inferred from homology"/>
<reference evidence="7 8" key="1">
    <citation type="submission" date="2019-08" db="EMBL/GenBank/DDBJ databases">
        <title>Lentzea from Indian Himalayas.</title>
        <authorList>
            <person name="Mandal S."/>
            <person name="Mallick Gupta A."/>
            <person name="Maiti P.K."/>
            <person name="Sarkar J."/>
            <person name="Mandal S."/>
        </authorList>
    </citation>
    <scope>NUCLEOTIDE SEQUENCE [LARGE SCALE GENOMIC DNA]</scope>
    <source>
        <strain evidence="7 8">PSKA42</strain>
    </source>
</reference>
<dbReference type="Pfam" id="PF08240">
    <property type="entry name" value="ADH_N"/>
    <property type="match status" value="1"/>
</dbReference>
<comment type="similarity">
    <text evidence="5">Belongs to the zinc-containing alcohol dehydrogenase family.</text>
</comment>
<dbReference type="InterPro" id="IPR020843">
    <property type="entry name" value="ER"/>
</dbReference>
<evidence type="ECO:0000256" key="3">
    <source>
        <dbReference type="ARBA" id="ARBA00022833"/>
    </source>
</evidence>
<dbReference type="EMBL" id="VSRL01000172">
    <property type="protein sequence ID" value="NKE61402.1"/>
    <property type="molecule type" value="Genomic_DNA"/>
</dbReference>
<dbReference type="PROSITE" id="PS00059">
    <property type="entry name" value="ADH_ZINC"/>
    <property type="match status" value="1"/>
</dbReference>
<sequence>MTTMLALRAHRDADELVLEEVPVPEPGPLDVVVKVASAGLAPGMMRLLQMGAFKHLPTTLGHEAAGTIAAVGGDVPGFAVGDRVRVHPNLNCGRCEYCRSDRDMMCREQSMLGHAAFGDIAMPLYNEYHNGGIAEYVRIPHWLADRVPESVGFDVAAKVHDIANALRALKCADLPSASTVVVTAATGTMGTATVRLAGHFGIARLVLVGRDADRLAAVAKLAGGISTDVVALDELPGDWAVTGGLTRRLRELVPAGAHAVLDYIPDGPATAQAMGALATGGALVHMGANTTPLQLPSIALMINCSRFVGTRACTRNDAQEVLRLLETGALVADDLITHRFPLTDAVKAVDLMQRRAEPMWMTVVHP</sequence>
<evidence type="ECO:0000256" key="2">
    <source>
        <dbReference type="ARBA" id="ARBA00022723"/>
    </source>
</evidence>
<protein>
    <submittedName>
        <fullName evidence="7">Alcohol dehydrogenase catalytic domain-containing protein</fullName>
    </submittedName>
</protein>
<keyword evidence="3 5" id="KW-0862">Zinc</keyword>
<dbReference type="SUPFAM" id="SSF50129">
    <property type="entry name" value="GroES-like"/>
    <property type="match status" value="1"/>
</dbReference>
<dbReference type="InterPro" id="IPR036291">
    <property type="entry name" value="NAD(P)-bd_dom_sf"/>
</dbReference>
<dbReference type="InterPro" id="IPR002328">
    <property type="entry name" value="ADH_Zn_CS"/>
</dbReference>
<keyword evidence="8" id="KW-1185">Reference proteome</keyword>
<dbReference type="InterPro" id="IPR013149">
    <property type="entry name" value="ADH-like_C"/>
</dbReference>
<dbReference type="InterPro" id="IPR011032">
    <property type="entry name" value="GroES-like_sf"/>
</dbReference>
<keyword evidence="4" id="KW-0560">Oxidoreductase</keyword>
<dbReference type="Gene3D" id="3.90.180.10">
    <property type="entry name" value="Medium-chain alcohol dehydrogenases, catalytic domain"/>
    <property type="match status" value="1"/>
</dbReference>
<evidence type="ECO:0000256" key="4">
    <source>
        <dbReference type="ARBA" id="ARBA00023002"/>
    </source>
</evidence>
<dbReference type="InterPro" id="IPR050129">
    <property type="entry name" value="Zn_alcohol_dh"/>
</dbReference>
<name>A0ABX1FS71_9PSEU</name>
<evidence type="ECO:0000256" key="1">
    <source>
        <dbReference type="ARBA" id="ARBA00001947"/>
    </source>
</evidence>
<gene>
    <name evidence="7" type="ORF">FXN61_33400</name>
</gene>
<dbReference type="Proteomes" id="UP001515943">
    <property type="component" value="Unassembled WGS sequence"/>
</dbReference>
<accession>A0ABX1FS71</accession>
<dbReference type="SUPFAM" id="SSF51735">
    <property type="entry name" value="NAD(P)-binding Rossmann-fold domains"/>
    <property type="match status" value="1"/>
</dbReference>
<keyword evidence="2 5" id="KW-0479">Metal-binding</keyword>
<dbReference type="SMART" id="SM00829">
    <property type="entry name" value="PKS_ER"/>
    <property type="match status" value="1"/>
</dbReference>
<evidence type="ECO:0000313" key="8">
    <source>
        <dbReference type="Proteomes" id="UP001515943"/>
    </source>
</evidence>
<dbReference type="PANTHER" id="PTHR43401:SF5">
    <property type="entry name" value="ALCOHOL DEHYDROGENASE-RELATED"/>
    <property type="match status" value="1"/>
</dbReference>
<dbReference type="PANTHER" id="PTHR43401">
    <property type="entry name" value="L-THREONINE 3-DEHYDROGENASE"/>
    <property type="match status" value="1"/>
</dbReference>
<dbReference type="InterPro" id="IPR013154">
    <property type="entry name" value="ADH-like_N"/>
</dbReference>
<evidence type="ECO:0000259" key="6">
    <source>
        <dbReference type="SMART" id="SM00829"/>
    </source>
</evidence>
<evidence type="ECO:0000256" key="5">
    <source>
        <dbReference type="RuleBase" id="RU361277"/>
    </source>
</evidence>
<dbReference type="Pfam" id="PF00107">
    <property type="entry name" value="ADH_zinc_N"/>
    <property type="match status" value="1"/>
</dbReference>
<evidence type="ECO:0000313" key="7">
    <source>
        <dbReference type="EMBL" id="NKE61402.1"/>
    </source>
</evidence>
<comment type="caution">
    <text evidence="7">The sequence shown here is derived from an EMBL/GenBank/DDBJ whole genome shotgun (WGS) entry which is preliminary data.</text>
</comment>
<feature type="domain" description="Enoyl reductase (ER)" evidence="6">
    <location>
        <begin position="11"/>
        <end position="355"/>
    </location>
</feature>
<organism evidence="7 8">
    <name type="scientific">Lentzea indica</name>
    <dbReference type="NCBI Taxonomy" id="2604800"/>
    <lineage>
        <taxon>Bacteria</taxon>
        <taxon>Bacillati</taxon>
        <taxon>Actinomycetota</taxon>
        <taxon>Actinomycetes</taxon>
        <taxon>Pseudonocardiales</taxon>
        <taxon>Pseudonocardiaceae</taxon>
        <taxon>Lentzea</taxon>
    </lineage>
</organism>
<comment type="cofactor">
    <cofactor evidence="1 5">
        <name>Zn(2+)</name>
        <dbReference type="ChEBI" id="CHEBI:29105"/>
    </cofactor>
</comment>